<dbReference type="AlphaFoldDB" id="A0A4Y2LW45"/>
<name>A0A4Y2LW45_ARAVE</name>
<sequence>MRPFSLHSWAIWWEEIQTKESTLKIKMYEPKNTFVDDVLPLALPKDFLEATYYHYRDFPKPYWKRYLVAKRFVDCRQAKTPKLFKSGMNTKFFVMENSSDYRMDFYNGCSVHEG</sequence>
<gene>
    <name evidence="1" type="ORF">AVEN_227920_1</name>
</gene>
<dbReference type="Gene3D" id="3.30.1120.120">
    <property type="match status" value="1"/>
</dbReference>
<accession>A0A4Y2LW45</accession>
<organism evidence="1 2">
    <name type="scientific">Araneus ventricosus</name>
    <name type="common">Orbweaver spider</name>
    <name type="synonym">Epeira ventricosa</name>
    <dbReference type="NCBI Taxonomy" id="182803"/>
    <lineage>
        <taxon>Eukaryota</taxon>
        <taxon>Metazoa</taxon>
        <taxon>Ecdysozoa</taxon>
        <taxon>Arthropoda</taxon>
        <taxon>Chelicerata</taxon>
        <taxon>Arachnida</taxon>
        <taxon>Araneae</taxon>
        <taxon>Araneomorphae</taxon>
        <taxon>Entelegynae</taxon>
        <taxon>Araneoidea</taxon>
        <taxon>Araneidae</taxon>
        <taxon>Araneus</taxon>
    </lineage>
</organism>
<evidence type="ECO:0000313" key="1">
    <source>
        <dbReference type="EMBL" id="GBN18624.1"/>
    </source>
</evidence>
<keyword evidence="2" id="KW-1185">Reference proteome</keyword>
<dbReference type="Proteomes" id="UP000499080">
    <property type="component" value="Unassembled WGS sequence"/>
</dbReference>
<proteinExistence type="predicted"/>
<comment type="caution">
    <text evidence="1">The sequence shown here is derived from an EMBL/GenBank/DDBJ whole genome shotgun (WGS) entry which is preliminary data.</text>
</comment>
<dbReference type="InterPro" id="IPR046437">
    <property type="entry name" value="Ser_Thr-PK_POLO_box_1_sf"/>
</dbReference>
<evidence type="ECO:0000313" key="2">
    <source>
        <dbReference type="Proteomes" id="UP000499080"/>
    </source>
</evidence>
<protein>
    <submittedName>
        <fullName evidence="1">Uncharacterized protein</fullName>
    </submittedName>
</protein>
<dbReference type="EMBL" id="BGPR01006397">
    <property type="protein sequence ID" value="GBN18624.1"/>
    <property type="molecule type" value="Genomic_DNA"/>
</dbReference>
<reference evidence="1 2" key="1">
    <citation type="journal article" date="2019" name="Sci. Rep.">
        <title>Orb-weaving spider Araneus ventricosus genome elucidates the spidroin gene catalogue.</title>
        <authorList>
            <person name="Kono N."/>
            <person name="Nakamura H."/>
            <person name="Ohtoshi R."/>
            <person name="Moran D.A.P."/>
            <person name="Shinohara A."/>
            <person name="Yoshida Y."/>
            <person name="Fujiwara M."/>
            <person name="Mori M."/>
            <person name="Tomita M."/>
            <person name="Arakawa K."/>
        </authorList>
    </citation>
    <scope>NUCLEOTIDE SEQUENCE [LARGE SCALE GENOMIC DNA]</scope>
</reference>